<evidence type="ECO:0008006" key="4">
    <source>
        <dbReference type="Google" id="ProtNLM"/>
    </source>
</evidence>
<gene>
    <name evidence="2" type="ORF">DI598_18985</name>
</gene>
<feature type="non-terminal residue" evidence="2">
    <location>
        <position position="511"/>
    </location>
</feature>
<keyword evidence="1" id="KW-0812">Transmembrane</keyword>
<proteinExistence type="predicted"/>
<feature type="transmembrane region" description="Helical" evidence="1">
    <location>
        <begin position="16"/>
        <end position="36"/>
    </location>
</feature>
<protein>
    <recommendedName>
        <fullName evidence="4">AsmA family protein</fullName>
    </recommendedName>
</protein>
<reference evidence="2 3" key="1">
    <citation type="submission" date="2017-11" db="EMBL/GenBank/DDBJ databases">
        <title>Infants hospitalized years apart are colonized by the same room-sourced microbial strains.</title>
        <authorList>
            <person name="Brooks B."/>
            <person name="Olm M.R."/>
            <person name="Firek B.A."/>
            <person name="Baker R."/>
            <person name="Thomas B.C."/>
            <person name="Morowitz M.J."/>
            <person name="Banfield J.F."/>
        </authorList>
    </citation>
    <scope>NUCLEOTIDE SEQUENCE [LARGE SCALE GENOMIC DNA]</scope>
    <source>
        <strain evidence="2">S2_009_000_R2_76</strain>
    </source>
</reference>
<dbReference type="GO" id="GO:0005886">
    <property type="term" value="C:plasma membrane"/>
    <property type="evidence" value="ECO:0007669"/>
    <property type="project" value="TreeGrafter"/>
</dbReference>
<dbReference type="PANTHER" id="PTHR30441">
    <property type="entry name" value="DUF748 DOMAIN-CONTAINING PROTEIN"/>
    <property type="match status" value="1"/>
</dbReference>
<keyword evidence="1" id="KW-1133">Transmembrane helix</keyword>
<dbReference type="InterPro" id="IPR052894">
    <property type="entry name" value="AsmA-related"/>
</dbReference>
<dbReference type="EMBL" id="QFOI01000576">
    <property type="protein sequence ID" value="PZP40823.1"/>
    <property type="molecule type" value="Genomic_DNA"/>
</dbReference>
<sequence length="511" mass="56015">MTVSPRFRKILKRTGIVVGIILVLLIIALSIADYYISSHKDKVIATIKEKVASSTGAKLEIGDLDVSIWRDFPRLRVGLSDVVIKDSVFNLPLLQFASVYTKVNLLKALFGNVKLGEVRLVNGQVNLLTDTSGYSNLSVFKSKKADNDTTQKKEGDQDLNINNVYIENVHFVLDDKKGKKYYGIRVNKIKAELEPSGSKYQIDLLMDVKVDGLAFNISKGPFLKNKSLVTQWRNMQFDSHTGDLTFDKSPVKIDGHVFNIGGGFNFSSDSAKSKLDLKVDSKGTTFADCASLLASNIQNSLSNYTCANKVDIIASLYGSLQQSTPHILVKLVAPNNTVGIKTLDTKLDSCSFIGNYNNQNDKKQLPDDPNSTIVIDKFTGNMTGVPLVGQKINIINLSDPFIDMALVSAGRLANLNQQLALQSLNFLDGEAKMLLTYKGRVPSGLGLLQNLSGEFAVHNGKAMYTPKQLLFENCNGTILFSKNSLKVDNLRATLNNNSIFVNIDGNSIVGT</sequence>
<dbReference type="AlphaFoldDB" id="A0A2W5EDR8"/>
<dbReference type="Proteomes" id="UP000249645">
    <property type="component" value="Unassembled WGS sequence"/>
</dbReference>
<name>A0A2W5EDR8_9SPHI</name>
<organism evidence="2 3">
    <name type="scientific">Pseudopedobacter saltans</name>
    <dbReference type="NCBI Taxonomy" id="151895"/>
    <lineage>
        <taxon>Bacteria</taxon>
        <taxon>Pseudomonadati</taxon>
        <taxon>Bacteroidota</taxon>
        <taxon>Sphingobacteriia</taxon>
        <taxon>Sphingobacteriales</taxon>
        <taxon>Sphingobacteriaceae</taxon>
        <taxon>Pseudopedobacter</taxon>
    </lineage>
</organism>
<accession>A0A2W5EDR8</accession>
<keyword evidence="1" id="KW-0472">Membrane</keyword>
<evidence type="ECO:0000256" key="1">
    <source>
        <dbReference type="SAM" id="Phobius"/>
    </source>
</evidence>
<evidence type="ECO:0000313" key="2">
    <source>
        <dbReference type="EMBL" id="PZP40823.1"/>
    </source>
</evidence>
<evidence type="ECO:0000313" key="3">
    <source>
        <dbReference type="Proteomes" id="UP000249645"/>
    </source>
</evidence>
<dbReference type="PANTHER" id="PTHR30441:SF4">
    <property type="entry name" value="PROTEIN ASMA"/>
    <property type="match status" value="1"/>
</dbReference>
<comment type="caution">
    <text evidence="2">The sequence shown here is derived from an EMBL/GenBank/DDBJ whole genome shotgun (WGS) entry which is preliminary data.</text>
</comment>
<dbReference type="GO" id="GO:0090313">
    <property type="term" value="P:regulation of protein targeting to membrane"/>
    <property type="evidence" value="ECO:0007669"/>
    <property type="project" value="TreeGrafter"/>
</dbReference>